<name>R0M589_ANAPL</name>
<evidence type="ECO:0000313" key="3">
    <source>
        <dbReference type="Proteomes" id="UP000296049"/>
    </source>
</evidence>
<dbReference type="EMBL" id="KB742490">
    <property type="protein sequence ID" value="EOB07803.1"/>
    <property type="molecule type" value="Genomic_DNA"/>
</dbReference>
<evidence type="ECO:0000313" key="2">
    <source>
        <dbReference type="EMBL" id="EOB07803.1"/>
    </source>
</evidence>
<sequence length="391" mass="44183">MESNTDLVYFHLHLFYDTVRKAEKLLHAKKGRKLSLGPVAEPFTSGHSSVCSFKVLKLMYIQMPYQNEQTTSLQSRARNGQEMPEGQFYICHPQGFAKLKPISVMRRISQEHTTMDSRQLMLYYNKSECKAGLERYHDLHPPCSEQTDNPLHWKKAARQVETNRATVELFPCPVMSPEASSEDTAVRSLGHWSWREARAERSGPVHTTASRCIRNGQYQFKVSLQYESSFTNVDGYRIQEQKTAVLQPSHFFIWLGHLVALVIKFLHGSEINFWLQVSSSIEKAWAVTDNCGKGFQNYTIVKTGDRPRGGEGEQSRLNVSSGPLLQSSQPAALLQGGNPACVSNGAMLWSKAKQQIHYSAVASVELASEKGEMTPRFNLQMVMEKPGIRKP</sequence>
<proteinExistence type="predicted"/>
<dbReference type="Proteomes" id="UP000296049">
    <property type="component" value="Unassembled WGS sequence"/>
</dbReference>
<reference evidence="3" key="1">
    <citation type="journal article" date="2013" name="Nat. Genet.">
        <title>The duck genome and transcriptome provide insight into an avian influenza virus reservoir species.</title>
        <authorList>
            <person name="Huang Y."/>
            <person name="Li Y."/>
            <person name="Burt D.W."/>
            <person name="Chen H."/>
            <person name="Zhang Y."/>
            <person name="Qian W."/>
            <person name="Kim H."/>
            <person name="Gan S."/>
            <person name="Zhao Y."/>
            <person name="Li J."/>
            <person name="Yi K."/>
            <person name="Feng H."/>
            <person name="Zhu P."/>
            <person name="Li B."/>
            <person name="Liu Q."/>
            <person name="Fairley S."/>
            <person name="Magor K.E."/>
            <person name="Du Z."/>
            <person name="Hu X."/>
            <person name="Goodman L."/>
            <person name="Tafer H."/>
            <person name="Vignal A."/>
            <person name="Lee T."/>
            <person name="Kim K.W."/>
            <person name="Sheng Z."/>
            <person name="An Y."/>
            <person name="Searle S."/>
            <person name="Herrero J."/>
            <person name="Groenen M.A."/>
            <person name="Crooijmans R.P."/>
            <person name="Faraut T."/>
            <person name="Cai Q."/>
            <person name="Webster R.G."/>
            <person name="Aldridge J.R."/>
            <person name="Warren W.C."/>
            <person name="Bartschat S."/>
            <person name="Kehr S."/>
            <person name="Marz M."/>
            <person name="Stadler P.F."/>
            <person name="Smith J."/>
            <person name="Kraus R.H."/>
            <person name="Zhao Y."/>
            <person name="Ren L."/>
            <person name="Fei J."/>
            <person name="Morisson M."/>
            <person name="Kaiser P."/>
            <person name="Griffin D.K."/>
            <person name="Rao M."/>
            <person name="Pitel F."/>
            <person name="Wang J."/>
            <person name="Li N."/>
        </authorList>
    </citation>
    <scope>NUCLEOTIDE SEQUENCE [LARGE SCALE GENOMIC DNA]</scope>
</reference>
<accession>R0M589</accession>
<organism evidence="2 3">
    <name type="scientific">Anas platyrhynchos</name>
    <name type="common">Mallard</name>
    <name type="synonym">Anas boschas</name>
    <dbReference type="NCBI Taxonomy" id="8839"/>
    <lineage>
        <taxon>Eukaryota</taxon>
        <taxon>Metazoa</taxon>
        <taxon>Chordata</taxon>
        <taxon>Craniata</taxon>
        <taxon>Vertebrata</taxon>
        <taxon>Euteleostomi</taxon>
        <taxon>Archelosauria</taxon>
        <taxon>Archosauria</taxon>
        <taxon>Dinosauria</taxon>
        <taxon>Saurischia</taxon>
        <taxon>Theropoda</taxon>
        <taxon>Coelurosauria</taxon>
        <taxon>Aves</taxon>
        <taxon>Neognathae</taxon>
        <taxon>Galloanserae</taxon>
        <taxon>Anseriformes</taxon>
        <taxon>Anatidae</taxon>
        <taxon>Anatinae</taxon>
        <taxon>Anas</taxon>
    </lineage>
</organism>
<dbReference type="AlphaFoldDB" id="R0M589"/>
<evidence type="ECO:0000256" key="1">
    <source>
        <dbReference type="SAM" id="MobiDB-lite"/>
    </source>
</evidence>
<protein>
    <submittedName>
        <fullName evidence="2">Uncharacterized protein</fullName>
    </submittedName>
</protein>
<feature type="region of interest" description="Disordered" evidence="1">
    <location>
        <begin position="302"/>
        <end position="323"/>
    </location>
</feature>
<gene>
    <name evidence="2" type="ORF">Anapl_03817</name>
</gene>
<keyword evidence="3" id="KW-1185">Reference proteome</keyword>
<feature type="compositionally biased region" description="Basic and acidic residues" evidence="1">
    <location>
        <begin position="303"/>
        <end position="314"/>
    </location>
</feature>